<reference evidence="1" key="1">
    <citation type="submission" date="2020-12" db="EMBL/GenBank/DDBJ databases">
        <title>Metabolic potential, ecology and presence of endohyphal bacteria is reflected in genomic diversity of Mucoromycotina.</title>
        <authorList>
            <person name="Muszewska A."/>
            <person name="Okrasinska A."/>
            <person name="Steczkiewicz K."/>
            <person name="Drgas O."/>
            <person name="Orlowska M."/>
            <person name="Perlinska-Lenart U."/>
            <person name="Aleksandrzak-Piekarczyk T."/>
            <person name="Szatraj K."/>
            <person name="Zielenkiewicz U."/>
            <person name="Pilsyk S."/>
            <person name="Malc E."/>
            <person name="Mieczkowski P."/>
            <person name="Kruszewska J.S."/>
            <person name="Biernat P."/>
            <person name="Pawlowska J."/>
        </authorList>
    </citation>
    <scope>NUCLEOTIDE SEQUENCE</scope>
    <source>
        <strain evidence="1">CBS 226.32</strain>
    </source>
</reference>
<dbReference type="OrthoDB" id="2290907at2759"/>
<name>A0A8H7UTG7_9FUNG</name>
<evidence type="ECO:0000313" key="2">
    <source>
        <dbReference type="Proteomes" id="UP000650833"/>
    </source>
</evidence>
<dbReference type="Proteomes" id="UP000650833">
    <property type="component" value="Unassembled WGS sequence"/>
</dbReference>
<dbReference type="EMBL" id="JAEPRC010000551">
    <property type="protein sequence ID" value="KAG2194990.1"/>
    <property type="molecule type" value="Genomic_DNA"/>
</dbReference>
<keyword evidence="2" id="KW-1185">Reference proteome</keyword>
<evidence type="ECO:0000313" key="1">
    <source>
        <dbReference type="EMBL" id="KAG2194990.1"/>
    </source>
</evidence>
<comment type="caution">
    <text evidence="1">The sequence shown here is derived from an EMBL/GenBank/DDBJ whole genome shotgun (WGS) entry which is preliminary data.</text>
</comment>
<sequence length="175" mass="20133">MLQIQYHQPTEEELIERELSNSNKWPYPFDISSEDLIEIAFLVAKSRSTIPTSTFKSSFTDPISLANLMDIEVAKKPVLALYKAASLILKWSIVSDDLSMIERCLKQWFNFLNDEINNKNILPGVMCPNLYLLYHVPYIIKSMGVLGSYSARSMERAIQMYKQRIKATSRVYLGV</sequence>
<organism evidence="1 2">
    <name type="scientific">Mucor plumbeus</name>
    <dbReference type="NCBI Taxonomy" id="97098"/>
    <lineage>
        <taxon>Eukaryota</taxon>
        <taxon>Fungi</taxon>
        <taxon>Fungi incertae sedis</taxon>
        <taxon>Mucoromycota</taxon>
        <taxon>Mucoromycotina</taxon>
        <taxon>Mucoromycetes</taxon>
        <taxon>Mucorales</taxon>
        <taxon>Mucorineae</taxon>
        <taxon>Mucoraceae</taxon>
        <taxon>Mucor</taxon>
    </lineage>
</organism>
<accession>A0A8H7UTG7</accession>
<proteinExistence type="predicted"/>
<dbReference type="AlphaFoldDB" id="A0A8H7UTG7"/>
<protein>
    <submittedName>
        <fullName evidence="1">Uncharacterized protein</fullName>
    </submittedName>
</protein>
<gene>
    <name evidence="1" type="ORF">INT46_008877</name>
</gene>